<dbReference type="Gene3D" id="3.40.50.1010">
    <property type="entry name" value="5'-nuclease"/>
    <property type="match status" value="1"/>
</dbReference>
<name>A0A7X0M8M2_9ACTN</name>
<sequence>MAEYQDLVLIGPMDQFVVAVNPRSMVNVGVALHGARLLIRSGLDGADSALVDTAVADRIDLRFERAVIGSGDGYFTSLAIWLTEAGLHVTVVSRPERLNRRLHATTGDVTYLPPTVALAA</sequence>
<accession>A0A7X0M8M2</accession>
<dbReference type="AlphaFoldDB" id="A0A7X0M8M2"/>
<proteinExistence type="predicted"/>
<dbReference type="EMBL" id="JACHIU010000001">
    <property type="protein sequence ID" value="MBB6475532.1"/>
    <property type="molecule type" value="Genomic_DNA"/>
</dbReference>
<reference evidence="1 2" key="1">
    <citation type="submission" date="2020-08" db="EMBL/GenBank/DDBJ databases">
        <title>Sequencing the genomes of 1000 actinobacteria strains.</title>
        <authorList>
            <person name="Klenk H.-P."/>
        </authorList>
    </citation>
    <scope>NUCLEOTIDE SEQUENCE [LARGE SCALE GENOMIC DNA]</scope>
    <source>
        <strain evidence="1 2">DSM 44936</strain>
    </source>
</reference>
<dbReference type="RefSeq" id="WP_184984926.1">
    <property type="nucleotide sequence ID" value="NZ_BAAALO010000081.1"/>
</dbReference>
<evidence type="ECO:0000313" key="1">
    <source>
        <dbReference type="EMBL" id="MBB6475532.1"/>
    </source>
</evidence>
<protein>
    <submittedName>
        <fullName evidence="1">Uncharacterized protein (UPF0264 family)</fullName>
    </submittedName>
</protein>
<organism evidence="1 2">
    <name type="scientific">Sphaerisporangium rubeum</name>
    <dbReference type="NCBI Taxonomy" id="321317"/>
    <lineage>
        <taxon>Bacteria</taxon>
        <taxon>Bacillati</taxon>
        <taxon>Actinomycetota</taxon>
        <taxon>Actinomycetes</taxon>
        <taxon>Streptosporangiales</taxon>
        <taxon>Streptosporangiaceae</taxon>
        <taxon>Sphaerisporangium</taxon>
    </lineage>
</organism>
<keyword evidence="2" id="KW-1185">Reference proteome</keyword>
<evidence type="ECO:0000313" key="2">
    <source>
        <dbReference type="Proteomes" id="UP000555564"/>
    </source>
</evidence>
<comment type="caution">
    <text evidence="1">The sequence shown here is derived from an EMBL/GenBank/DDBJ whole genome shotgun (WGS) entry which is preliminary data.</text>
</comment>
<dbReference type="Proteomes" id="UP000555564">
    <property type="component" value="Unassembled WGS sequence"/>
</dbReference>
<gene>
    <name evidence="1" type="ORF">BJ992_004963</name>
</gene>